<name>A0A378WI03_9NOCA</name>
<gene>
    <name evidence="1" type="ORF">NCTC13184_00141</name>
</gene>
<evidence type="ECO:0000313" key="1">
    <source>
        <dbReference type="EMBL" id="SUA40819.1"/>
    </source>
</evidence>
<dbReference type="Pfam" id="PF06013">
    <property type="entry name" value="WXG100"/>
    <property type="match status" value="1"/>
</dbReference>
<dbReference type="AlphaFoldDB" id="A0A378WI03"/>
<sequence>MVPDEVTDAGSYIQQVAESLIDGLNTLDREVVAVLTTWTGTAAESFDSGWTETK</sequence>
<dbReference type="SUPFAM" id="SSF140453">
    <property type="entry name" value="EsxAB dimer-like"/>
    <property type="match status" value="1"/>
</dbReference>
<reference evidence="1 2" key="1">
    <citation type="submission" date="2018-06" db="EMBL/GenBank/DDBJ databases">
        <authorList>
            <consortium name="Pathogen Informatics"/>
            <person name="Doyle S."/>
        </authorList>
    </citation>
    <scope>NUCLEOTIDE SEQUENCE [LARGE SCALE GENOMIC DNA]</scope>
    <source>
        <strain evidence="1 2">NCTC13184</strain>
    </source>
</reference>
<dbReference type="InterPro" id="IPR036689">
    <property type="entry name" value="ESAT-6-like_sf"/>
</dbReference>
<dbReference type="EMBL" id="UGRU01000001">
    <property type="protein sequence ID" value="SUA40819.1"/>
    <property type="molecule type" value="Genomic_DNA"/>
</dbReference>
<dbReference type="RefSeq" id="WP_128145010.1">
    <property type="nucleotide sequence ID" value="NZ_JAJFOE010000002.1"/>
</dbReference>
<dbReference type="OrthoDB" id="4568027at2"/>
<protein>
    <submittedName>
        <fullName evidence="1">WXG100 family type VII secretion target</fullName>
    </submittedName>
</protein>
<proteinExistence type="predicted"/>
<accession>A0A378WI03</accession>
<evidence type="ECO:0000313" key="2">
    <source>
        <dbReference type="Proteomes" id="UP000255082"/>
    </source>
</evidence>
<dbReference type="InterPro" id="IPR010310">
    <property type="entry name" value="T7SS_ESAT-6-like"/>
</dbReference>
<organism evidence="1 2">
    <name type="scientific">Nocardia africana</name>
    <dbReference type="NCBI Taxonomy" id="134964"/>
    <lineage>
        <taxon>Bacteria</taxon>
        <taxon>Bacillati</taxon>
        <taxon>Actinomycetota</taxon>
        <taxon>Actinomycetes</taxon>
        <taxon>Mycobacteriales</taxon>
        <taxon>Nocardiaceae</taxon>
        <taxon>Nocardia</taxon>
    </lineage>
</organism>
<dbReference type="Gene3D" id="1.10.287.1060">
    <property type="entry name" value="ESAT-6-like"/>
    <property type="match status" value="1"/>
</dbReference>
<dbReference type="Proteomes" id="UP000255082">
    <property type="component" value="Unassembled WGS sequence"/>
</dbReference>